<keyword evidence="3" id="KW-0378">Hydrolase</keyword>
<name>A0A5B9EGL3_9BACT</name>
<keyword evidence="4" id="KW-1185">Reference proteome</keyword>
<evidence type="ECO:0000313" key="3">
    <source>
        <dbReference type="EMBL" id="QEE31172.1"/>
    </source>
</evidence>
<reference evidence="3 4" key="1">
    <citation type="submission" date="2019-08" db="EMBL/GenBank/DDBJ databases">
        <title>Complete genome sequence of Terriglobus albidus strain ORNL.</title>
        <authorList>
            <person name="Podar M."/>
        </authorList>
    </citation>
    <scope>NUCLEOTIDE SEQUENCE [LARGE SCALE GENOMIC DNA]</scope>
    <source>
        <strain evidence="3 4">ORNL</strain>
    </source>
</reference>
<dbReference type="InterPro" id="IPR006680">
    <property type="entry name" value="Amidohydro-rel"/>
</dbReference>
<dbReference type="Gene3D" id="3.20.20.140">
    <property type="entry name" value="Metal-dependent hydrolases"/>
    <property type="match status" value="1"/>
</dbReference>
<dbReference type="OrthoDB" id="9787654at2"/>
<sequence length="299" mass="33943">MHSRRAFLASTGVLMAGAALPAMAEAAPQTIDSHVHVWIKDPRFPFAEGANVPEGVDASVETLLRRMEANQVARTVLIQVIHYKWDNRYLVDCLKRFPGKFAGVCRVNPETPDAADQLIYWVSQGCDGVRLSPAADASGDWIRRPRMYSLWAQCERLHVPMTLLLPASRLPDVRPLIDKNQGLTVVIDHMADCSIGDTASLARLLDLARYPRVFVKITHLWSLSKQGYPFRDSYEMVARIRDAFGSQRIMGGTDWPIKTELASYEQRLALYREEIPFFNAEERKDVLYRTAQRVWPSSR</sequence>
<dbReference type="EMBL" id="CP042806">
    <property type="protein sequence ID" value="QEE31172.1"/>
    <property type="molecule type" value="Genomic_DNA"/>
</dbReference>
<feature type="chain" id="PRO_5022716637" evidence="1">
    <location>
        <begin position="25"/>
        <end position="299"/>
    </location>
</feature>
<keyword evidence="1" id="KW-0732">Signal</keyword>
<protein>
    <submittedName>
        <fullName evidence="3">Amidohydrolase</fullName>
    </submittedName>
</protein>
<dbReference type="InterPro" id="IPR006311">
    <property type="entry name" value="TAT_signal"/>
</dbReference>
<feature type="domain" description="Amidohydrolase-related" evidence="2">
    <location>
        <begin position="31"/>
        <end position="296"/>
    </location>
</feature>
<dbReference type="PANTHER" id="PTHR35563:SF2">
    <property type="entry name" value="BARREL METAL-DEPENDENT HYDROLASE, PUTATIVE (AFU_ORTHOLOGUE AFUA_1G16240)-RELATED"/>
    <property type="match status" value="1"/>
</dbReference>
<evidence type="ECO:0000259" key="2">
    <source>
        <dbReference type="Pfam" id="PF04909"/>
    </source>
</evidence>
<dbReference type="SUPFAM" id="SSF51556">
    <property type="entry name" value="Metallo-dependent hydrolases"/>
    <property type="match status" value="1"/>
</dbReference>
<dbReference type="InterPro" id="IPR032466">
    <property type="entry name" value="Metal_Hydrolase"/>
</dbReference>
<dbReference type="Proteomes" id="UP000321820">
    <property type="component" value="Chromosome"/>
</dbReference>
<dbReference type="AlphaFoldDB" id="A0A5B9EGL3"/>
<dbReference type="PANTHER" id="PTHR35563">
    <property type="entry name" value="BARREL METAL-DEPENDENT HYDROLASE, PUTATIVE (AFU_ORTHOLOGUE AFUA_1G16240)-RELATED"/>
    <property type="match status" value="1"/>
</dbReference>
<dbReference type="InterPro" id="IPR052358">
    <property type="entry name" value="Aro_Compnd_Degr_Hydrolases"/>
</dbReference>
<evidence type="ECO:0000256" key="1">
    <source>
        <dbReference type="SAM" id="SignalP"/>
    </source>
</evidence>
<gene>
    <name evidence="3" type="ORF">FTW19_04675</name>
</gene>
<dbReference type="Pfam" id="PF04909">
    <property type="entry name" value="Amidohydro_2"/>
    <property type="match status" value="1"/>
</dbReference>
<accession>A0A5B9EGL3</accession>
<dbReference type="KEGG" id="talb:FTW19_04675"/>
<dbReference type="GO" id="GO:0016787">
    <property type="term" value="F:hydrolase activity"/>
    <property type="evidence" value="ECO:0007669"/>
    <property type="project" value="UniProtKB-KW"/>
</dbReference>
<dbReference type="PROSITE" id="PS51318">
    <property type="entry name" value="TAT"/>
    <property type="match status" value="1"/>
</dbReference>
<evidence type="ECO:0000313" key="4">
    <source>
        <dbReference type="Proteomes" id="UP000321820"/>
    </source>
</evidence>
<proteinExistence type="predicted"/>
<feature type="signal peptide" evidence="1">
    <location>
        <begin position="1"/>
        <end position="24"/>
    </location>
</feature>
<organism evidence="3 4">
    <name type="scientific">Terriglobus albidus</name>
    <dbReference type="NCBI Taxonomy" id="1592106"/>
    <lineage>
        <taxon>Bacteria</taxon>
        <taxon>Pseudomonadati</taxon>
        <taxon>Acidobacteriota</taxon>
        <taxon>Terriglobia</taxon>
        <taxon>Terriglobales</taxon>
        <taxon>Acidobacteriaceae</taxon>
        <taxon>Terriglobus</taxon>
    </lineage>
</organism>